<keyword evidence="3" id="KW-1185">Reference proteome</keyword>
<accession>A0A2H3CGL9</accession>
<evidence type="ECO:0000313" key="3">
    <source>
        <dbReference type="Proteomes" id="UP000217790"/>
    </source>
</evidence>
<dbReference type="EMBL" id="KZ293737">
    <property type="protein sequence ID" value="PBK81000.1"/>
    <property type="molecule type" value="Genomic_DNA"/>
</dbReference>
<sequence length="208" mass="23575">MTQNTKFPWKLLKAETLRSICRDLGIRNTSSIATTKDAMACLLEQIQDFGHLDLTEGRTICFVKDTSHMHNCMEPNASYSTSTKRPPRKSKRTSARRIAKTTITGRPFKPKKVVVELPRMSSVNRQEFRTMVTHNSSQDQTSHVSPPLPESDGCENQEENTTSQSTPKGNEAVQTEEAIKIEEETVKLEEENVKLEEINHTRPIIQCC</sequence>
<gene>
    <name evidence="2" type="ORF">ARMGADRAFT_1091745</name>
</gene>
<feature type="compositionally biased region" description="Polar residues" evidence="1">
    <location>
        <begin position="159"/>
        <end position="168"/>
    </location>
</feature>
<dbReference type="OrthoDB" id="2900339at2759"/>
<evidence type="ECO:0000256" key="1">
    <source>
        <dbReference type="SAM" id="MobiDB-lite"/>
    </source>
</evidence>
<dbReference type="AlphaFoldDB" id="A0A2H3CGL9"/>
<name>A0A2H3CGL9_ARMGA</name>
<dbReference type="Proteomes" id="UP000217790">
    <property type="component" value="Unassembled WGS sequence"/>
</dbReference>
<dbReference type="InParanoid" id="A0A2H3CGL9"/>
<reference evidence="3" key="1">
    <citation type="journal article" date="2017" name="Nat. Ecol. Evol.">
        <title>Genome expansion and lineage-specific genetic innovations in the forest pathogenic fungi Armillaria.</title>
        <authorList>
            <person name="Sipos G."/>
            <person name="Prasanna A.N."/>
            <person name="Walter M.C."/>
            <person name="O'Connor E."/>
            <person name="Balint B."/>
            <person name="Krizsan K."/>
            <person name="Kiss B."/>
            <person name="Hess J."/>
            <person name="Varga T."/>
            <person name="Slot J."/>
            <person name="Riley R."/>
            <person name="Boka B."/>
            <person name="Rigling D."/>
            <person name="Barry K."/>
            <person name="Lee J."/>
            <person name="Mihaltcheva S."/>
            <person name="LaButti K."/>
            <person name="Lipzen A."/>
            <person name="Waldron R."/>
            <person name="Moloney N.M."/>
            <person name="Sperisen C."/>
            <person name="Kredics L."/>
            <person name="Vagvoelgyi C."/>
            <person name="Patrignani A."/>
            <person name="Fitzpatrick D."/>
            <person name="Nagy I."/>
            <person name="Doyle S."/>
            <person name="Anderson J.B."/>
            <person name="Grigoriev I.V."/>
            <person name="Gueldener U."/>
            <person name="Muensterkoetter M."/>
            <person name="Nagy L.G."/>
        </authorList>
    </citation>
    <scope>NUCLEOTIDE SEQUENCE [LARGE SCALE GENOMIC DNA]</scope>
    <source>
        <strain evidence="3">Ar21-2</strain>
    </source>
</reference>
<protein>
    <submittedName>
        <fullName evidence="2">Uncharacterized protein</fullName>
    </submittedName>
</protein>
<feature type="compositionally biased region" description="Polar residues" evidence="1">
    <location>
        <begin position="133"/>
        <end position="144"/>
    </location>
</feature>
<feature type="compositionally biased region" description="Basic residues" evidence="1">
    <location>
        <begin position="85"/>
        <end position="97"/>
    </location>
</feature>
<feature type="region of interest" description="Disordered" evidence="1">
    <location>
        <begin position="133"/>
        <end position="177"/>
    </location>
</feature>
<evidence type="ECO:0000313" key="2">
    <source>
        <dbReference type="EMBL" id="PBK81000.1"/>
    </source>
</evidence>
<organism evidence="2 3">
    <name type="scientific">Armillaria gallica</name>
    <name type="common">Bulbous honey fungus</name>
    <name type="synonym">Armillaria bulbosa</name>
    <dbReference type="NCBI Taxonomy" id="47427"/>
    <lineage>
        <taxon>Eukaryota</taxon>
        <taxon>Fungi</taxon>
        <taxon>Dikarya</taxon>
        <taxon>Basidiomycota</taxon>
        <taxon>Agaricomycotina</taxon>
        <taxon>Agaricomycetes</taxon>
        <taxon>Agaricomycetidae</taxon>
        <taxon>Agaricales</taxon>
        <taxon>Marasmiineae</taxon>
        <taxon>Physalacriaceae</taxon>
        <taxon>Armillaria</taxon>
    </lineage>
</organism>
<proteinExistence type="predicted"/>
<feature type="region of interest" description="Disordered" evidence="1">
    <location>
        <begin position="74"/>
        <end position="97"/>
    </location>
</feature>